<feature type="region of interest" description="Disordered" evidence="1">
    <location>
        <begin position="47"/>
        <end position="69"/>
    </location>
</feature>
<feature type="domain" description="M23ase beta-sheet core" evidence="2">
    <location>
        <begin position="127"/>
        <end position="218"/>
    </location>
</feature>
<gene>
    <name evidence="3" type="ORF">E5163_04880</name>
</gene>
<sequence length="246" mass="25458">MPAAEGRSPHIHPSSSRMAGGGEEVSPMRMAAAGLLVLALGACATPAAPGPSPAAAPSGPPPAASPVTGFQPPAALHICPGMRVSHAPETDAARRILVYRRSVAVNGVPLMVSPVEEVCLSRGQGGRHEGLDLAPFPRTHVRMVRAGGDGVVREFGERHDFGIYVLIDHGNGVYTRYAHLAFASPGMAAGRRVAAGEPIGQMGGTGGVPIHLHYAILTGDYHTPARSFGLTPVDPFEVIARTARVN</sequence>
<dbReference type="Gene3D" id="2.70.70.10">
    <property type="entry name" value="Glucose Permease (Domain IIA)"/>
    <property type="match status" value="1"/>
</dbReference>
<dbReference type="InterPro" id="IPR016047">
    <property type="entry name" value="M23ase_b-sheet_dom"/>
</dbReference>
<dbReference type="EMBL" id="SRXW01000001">
    <property type="protein sequence ID" value="TGY90456.1"/>
    <property type="molecule type" value="Genomic_DNA"/>
</dbReference>
<organism evidence="3 4">
    <name type="scientific">Marinicauda algicola</name>
    <dbReference type="NCBI Taxonomy" id="2029849"/>
    <lineage>
        <taxon>Bacteria</taxon>
        <taxon>Pseudomonadati</taxon>
        <taxon>Pseudomonadota</taxon>
        <taxon>Alphaproteobacteria</taxon>
        <taxon>Maricaulales</taxon>
        <taxon>Maricaulaceae</taxon>
        <taxon>Marinicauda</taxon>
    </lineage>
</organism>
<evidence type="ECO:0000313" key="3">
    <source>
        <dbReference type="EMBL" id="TGY90456.1"/>
    </source>
</evidence>
<dbReference type="PANTHER" id="PTHR21666:SF270">
    <property type="entry name" value="MUREIN HYDROLASE ACTIVATOR ENVC"/>
    <property type="match status" value="1"/>
</dbReference>
<keyword evidence="4" id="KW-1185">Reference proteome</keyword>
<evidence type="ECO:0000256" key="1">
    <source>
        <dbReference type="SAM" id="MobiDB-lite"/>
    </source>
</evidence>
<dbReference type="CDD" id="cd12797">
    <property type="entry name" value="M23_peptidase"/>
    <property type="match status" value="1"/>
</dbReference>
<accession>A0A4S2H4B5</accession>
<dbReference type="AlphaFoldDB" id="A0A4S2H4B5"/>
<name>A0A4S2H4B5_9PROT</name>
<evidence type="ECO:0000259" key="2">
    <source>
        <dbReference type="Pfam" id="PF01551"/>
    </source>
</evidence>
<dbReference type="SUPFAM" id="SSF51261">
    <property type="entry name" value="Duplicated hybrid motif"/>
    <property type="match status" value="1"/>
</dbReference>
<comment type="caution">
    <text evidence="3">The sequence shown here is derived from an EMBL/GenBank/DDBJ whole genome shotgun (WGS) entry which is preliminary data.</text>
</comment>
<evidence type="ECO:0000313" key="4">
    <source>
        <dbReference type="Proteomes" id="UP000308054"/>
    </source>
</evidence>
<dbReference type="GO" id="GO:0004222">
    <property type="term" value="F:metalloendopeptidase activity"/>
    <property type="evidence" value="ECO:0007669"/>
    <property type="project" value="TreeGrafter"/>
</dbReference>
<dbReference type="InterPro" id="IPR011055">
    <property type="entry name" value="Dup_hybrid_motif"/>
</dbReference>
<dbReference type="Proteomes" id="UP000308054">
    <property type="component" value="Unassembled WGS sequence"/>
</dbReference>
<feature type="compositionally biased region" description="Pro residues" evidence="1">
    <location>
        <begin position="48"/>
        <end position="64"/>
    </location>
</feature>
<feature type="region of interest" description="Disordered" evidence="1">
    <location>
        <begin position="1"/>
        <end position="25"/>
    </location>
</feature>
<dbReference type="PANTHER" id="PTHR21666">
    <property type="entry name" value="PEPTIDASE-RELATED"/>
    <property type="match status" value="1"/>
</dbReference>
<proteinExistence type="predicted"/>
<dbReference type="InterPro" id="IPR050570">
    <property type="entry name" value="Cell_wall_metabolism_enzyme"/>
</dbReference>
<protein>
    <submittedName>
        <fullName evidence="3">M23 family metallopeptidase</fullName>
    </submittedName>
</protein>
<reference evidence="3 4" key="1">
    <citation type="journal article" date="2017" name="Int. J. Syst. Evol. Microbiol.">
        <title>Marinicauda algicola sp. nov., isolated from a marine red alga Rhodosorus marinus.</title>
        <authorList>
            <person name="Jeong S.E."/>
            <person name="Jeon S.H."/>
            <person name="Chun B.H."/>
            <person name="Kim D.W."/>
            <person name="Jeon C.O."/>
        </authorList>
    </citation>
    <scope>NUCLEOTIDE SEQUENCE [LARGE SCALE GENOMIC DNA]</scope>
    <source>
        <strain evidence="3 4">JCM 31718</strain>
    </source>
</reference>
<dbReference type="Pfam" id="PF01551">
    <property type="entry name" value="Peptidase_M23"/>
    <property type="match status" value="1"/>
</dbReference>